<evidence type="ECO:0000256" key="5">
    <source>
        <dbReference type="ARBA" id="ARBA00022927"/>
    </source>
</evidence>
<comment type="similarity">
    <text evidence="9">Belongs to the SecD/SecF family. SecD subfamily.</text>
</comment>
<dbReference type="Gene3D" id="3.30.70.3220">
    <property type="match status" value="1"/>
</dbReference>
<evidence type="ECO:0000256" key="8">
    <source>
        <dbReference type="ARBA" id="ARBA00023136"/>
    </source>
</evidence>
<proteinExistence type="inferred from homology"/>
<evidence type="ECO:0000313" key="15">
    <source>
        <dbReference type="Proteomes" id="UP000425178"/>
    </source>
</evidence>
<dbReference type="Gene3D" id="3.30.1360.200">
    <property type="match status" value="1"/>
</dbReference>
<dbReference type="InterPro" id="IPR022813">
    <property type="entry name" value="SecD/SecF_arch_bac"/>
</dbReference>
<feature type="domain" description="Protein translocase subunit SecDF P1" evidence="12">
    <location>
        <begin position="72"/>
        <end position="125"/>
    </location>
</feature>
<gene>
    <name evidence="9" type="primary">secD</name>
    <name evidence="14" type="ORF">CETAM_07405</name>
</gene>
<evidence type="ECO:0000259" key="12">
    <source>
        <dbReference type="Pfam" id="PF21760"/>
    </source>
</evidence>
<feature type="region of interest" description="Disordered" evidence="10">
    <location>
        <begin position="171"/>
        <end position="204"/>
    </location>
</feature>
<evidence type="ECO:0000256" key="4">
    <source>
        <dbReference type="ARBA" id="ARBA00022692"/>
    </source>
</evidence>
<evidence type="ECO:0000313" key="14">
    <source>
        <dbReference type="EMBL" id="QGU04742.1"/>
    </source>
</evidence>
<dbReference type="InterPro" id="IPR005791">
    <property type="entry name" value="SecD"/>
</dbReference>
<dbReference type="Proteomes" id="UP000425178">
    <property type="component" value="Chromosome"/>
</dbReference>
<accession>A0A6B8VHH4</accession>
<dbReference type="GO" id="GO:0015450">
    <property type="term" value="F:protein-transporting ATPase activity"/>
    <property type="evidence" value="ECO:0007669"/>
    <property type="project" value="InterPro"/>
</dbReference>
<dbReference type="AlphaFoldDB" id="A0A6B8VHH4"/>
<evidence type="ECO:0000256" key="10">
    <source>
        <dbReference type="SAM" id="MobiDB-lite"/>
    </source>
</evidence>
<dbReference type="PANTHER" id="PTHR30081">
    <property type="entry name" value="PROTEIN-EXPORT MEMBRANE PROTEIN SEC"/>
    <property type="match status" value="1"/>
</dbReference>
<dbReference type="InterPro" id="IPR055344">
    <property type="entry name" value="SecD_SecF_C_bact"/>
</dbReference>
<keyword evidence="2 9" id="KW-0813">Transport</keyword>
<organism evidence="14 15">
    <name type="scientific">Corynebacterium comes</name>
    <dbReference type="NCBI Taxonomy" id="2675218"/>
    <lineage>
        <taxon>Bacteria</taxon>
        <taxon>Bacillati</taxon>
        <taxon>Actinomycetota</taxon>
        <taxon>Actinomycetes</taxon>
        <taxon>Mycobacteriales</taxon>
        <taxon>Corynebacteriaceae</taxon>
        <taxon>Corynebacterium</taxon>
    </lineage>
</organism>
<feature type="transmembrane region" description="Helical" evidence="9">
    <location>
        <begin position="535"/>
        <end position="561"/>
    </location>
</feature>
<evidence type="ECO:0000256" key="1">
    <source>
        <dbReference type="ARBA" id="ARBA00004651"/>
    </source>
</evidence>
<feature type="transmembrane region" description="Helical" evidence="9">
    <location>
        <begin position="433"/>
        <end position="455"/>
    </location>
</feature>
<dbReference type="GO" id="GO:0043952">
    <property type="term" value="P:protein transport by the Sec complex"/>
    <property type="evidence" value="ECO:0007669"/>
    <property type="project" value="UniProtKB-UniRule"/>
</dbReference>
<dbReference type="InterPro" id="IPR048631">
    <property type="entry name" value="SecD_1st"/>
</dbReference>
<dbReference type="InterPro" id="IPR054384">
    <property type="entry name" value="SecDF_P1_head"/>
</dbReference>
<keyword evidence="7 9" id="KW-0811">Translocation</keyword>
<evidence type="ECO:0000259" key="13">
    <source>
        <dbReference type="Pfam" id="PF22599"/>
    </source>
</evidence>
<dbReference type="GO" id="GO:0005886">
    <property type="term" value="C:plasma membrane"/>
    <property type="evidence" value="ECO:0007669"/>
    <property type="project" value="UniProtKB-SubCell"/>
</dbReference>
<dbReference type="Gene3D" id="1.20.1640.10">
    <property type="entry name" value="Multidrug efflux transporter AcrB transmembrane domain"/>
    <property type="match status" value="1"/>
</dbReference>
<evidence type="ECO:0000256" key="7">
    <source>
        <dbReference type="ARBA" id="ARBA00023010"/>
    </source>
</evidence>
<dbReference type="NCBIfam" id="TIGR01129">
    <property type="entry name" value="secD"/>
    <property type="match status" value="1"/>
</dbReference>
<feature type="transmembrane region" description="Helical" evidence="9">
    <location>
        <begin position="404"/>
        <end position="426"/>
    </location>
</feature>
<feature type="compositionally biased region" description="Low complexity" evidence="10">
    <location>
        <begin position="174"/>
        <end position="189"/>
    </location>
</feature>
<dbReference type="KEGG" id="ccoe:CETAM_07405"/>
<keyword evidence="6 9" id="KW-1133">Transmembrane helix</keyword>
<dbReference type="Pfam" id="PF02355">
    <property type="entry name" value="SecD_SecF_C"/>
    <property type="match status" value="1"/>
</dbReference>
<feature type="transmembrane region" description="Helical" evidence="9">
    <location>
        <begin position="510"/>
        <end position="529"/>
    </location>
</feature>
<dbReference type="SUPFAM" id="SSF82866">
    <property type="entry name" value="Multidrug efflux transporter AcrB transmembrane domain"/>
    <property type="match status" value="1"/>
</dbReference>
<evidence type="ECO:0000256" key="6">
    <source>
        <dbReference type="ARBA" id="ARBA00022989"/>
    </source>
</evidence>
<comment type="subcellular location">
    <subcellularLocation>
        <location evidence="1 9">Cell membrane</location>
        <topology evidence="1 9">Multi-pass membrane protein</topology>
    </subcellularLocation>
</comment>
<name>A0A6B8VHH4_9CORY</name>
<dbReference type="RefSeq" id="WP_156228269.1">
    <property type="nucleotide sequence ID" value="NZ_CP046453.1"/>
</dbReference>
<sequence>MSVTSRRERSGSQRTWPKRALALFFLILAVVFALVFFTGDRQASPKLGIDLQGGTRVTLVPQGEEPTADQLAQARVILENRVNGMGVSGASVVTDGNTLVITVPGEDTSQARAVGQTSQLLFRPVAVPANPDIAALPEALGSMANRWVELGVITREQADNSVTTVIDAVNQNQPEGAEPVAAPEVTAEPLPEPANSIESTERRQQITEVLREDRQSTDPTVQAAASSLLRCDAPTDPLSGSDDPALPLVTCDPGTGQVYLLDPAPLLAGVTDDNGPRLTGNEIDTARAITGGFNAQTGQMEINFAFKTDGANSGSQTWANLTSQYLQQQIAITLDSQVISAPVIQSATPFGSATSITGQFTQEEAQELANNLRYGALPLSFAGEDGEPGGTAQSVPASLGVASLQAGLIAGVVGIVLVAIFVFAYYRVFGFISLFTLFTAGLLVYGSLVLLGRWIGYSLDLSGIAGLIIGIGTTADSFVVFYERVKDEVREGRTFRSAAQHGWDRAKRTIVTGNMVTLIGAVVIYFLAVGEVKGFAFTLGLTTVFDLLVTFLVTAPLMLLAARKPFFAKPSVNGMGKVFELAASKRAEKAEPAGRREATTASTEEK</sequence>
<dbReference type="InterPro" id="IPR048634">
    <property type="entry name" value="SecD_SecF_C"/>
</dbReference>
<dbReference type="NCBIfam" id="TIGR00916">
    <property type="entry name" value="2A0604s01"/>
    <property type="match status" value="1"/>
</dbReference>
<dbReference type="Pfam" id="PF21760">
    <property type="entry name" value="SecD_1st"/>
    <property type="match status" value="1"/>
</dbReference>
<feature type="transmembrane region" description="Helical" evidence="9">
    <location>
        <begin position="461"/>
        <end position="482"/>
    </location>
</feature>
<dbReference type="Pfam" id="PF22599">
    <property type="entry name" value="SecDF_P1_head"/>
    <property type="match status" value="1"/>
</dbReference>
<dbReference type="GO" id="GO:0006605">
    <property type="term" value="P:protein targeting"/>
    <property type="evidence" value="ECO:0007669"/>
    <property type="project" value="UniProtKB-UniRule"/>
</dbReference>
<dbReference type="GO" id="GO:0065002">
    <property type="term" value="P:intracellular protein transmembrane transport"/>
    <property type="evidence" value="ECO:0007669"/>
    <property type="project" value="UniProtKB-UniRule"/>
</dbReference>
<feature type="transmembrane region" description="Helical" evidence="9">
    <location>
        <begin position="20"/>
        <end position="39"/>
    </location>
</feature>
<keyword evidence="15" id="KW-1185">Reference proteome</keyword>
<feature type="domain" description="Protein export membrane protein SecD/SecF C-terminal" evidence="11">
    <location>
        <begin position="393"/>
        <end position="561"/>
    </location>
</feature>
<dbReference type="PANTHER" id="PTHR30081:SF1">
    <property type="entry name" value="PROTEIN TRANSLOCASE SUBUNIT SECD"/>
    <property type="match status" value="1"/>
</dbReference>
<keyword evidence="3 9" id="KW-1003">Cell membrane</keyword>
<comment type="function">
    <text evidence="9">Part of the Sec protein translocase complex. Interacts with the SecYEG preprotein conducting channel. SecDF uses the proton motive force (PMF) to complete protein translocation after the ATP-dependent function of SecA.</text>
</comment>
<dbReference type="HAMAP" id="MF_01463_B">
    <property type="entry name" value="SecD_B"/>
    <property type="match status" value="1"/>
</dbReference>
<feature type="domain" description="SecDF P1 head subdomain" evidence="13">
    <location>
        <begin position="276"/>
        <end position="378"/>
    </location>
</feature>
<reference evidence="14 15" key="1">
    <citation type="journal article" date="2021" name="Int. J. Syst. Evol. Microbiol.">
        <title>Classification of three corynebacterial strains isolated from a small paddock in North Rhine-Westphalia: proposal of &lt;i&gt;Corynebacterium kalinowskii&lt;/i&gt; sp. nov., &lt;i&gt;Corynebacterium comes&lt;/i&gt; sp. nov. and &lt;i&gt;Corynebacterium occultum&lt;/i&gt; sp. nov.</title>
        <authorList>
            <person name="Schaffert L."/>
            <person name="Ruwe M."/>
            <person name="Milse J."/>
            <person name="Hanuschka K."/>
            <person name="Ortseifen V."/>
            <person name="Droste J."/>
            <person name="Brandt D."/>
            <person name="Schl L."/>
            <person name="Kutter Y."/>
            <person name="Vinke S."/>
            <person name="Vieh P."/>
            <person name="Jacob L."/>
            <person name="L N.C."/>
            <person name="Schulte-Berndt E."/>
            <person name="Hain C."/>
            <person name="Linder M."/>
            <person name="Schmidt P."/>
            <person name="Wollenschl L."/>
            <person name="Luttermann T."/>
            <person name="Thieme E."/>
            <person name="Hassa J."/>
            <person name="Haak M."/>
            <person name="Wittchen M."/>
            <person name="Mentz A."/>
            <person name="Persicke M."/>
            <person name="Busche T."/>
            <person name="R C."/>
        </authorList>
    </citation>
    <scope>NUCLEOTIDE SEQUENCE [LARGE SCALE GENOMIC DNA]</scope>
    <source>
        <strain evidence="14 15">2019</strain>
    </source>
</reference>
<feature type="region of interest" description="Disordered" evidence="10">
    <location>
        <begin position="585"/>
        <end position="606"/>
    </location>
</feature>
<comment type="subunit">
    <text evidence="9">Forms a complex with SecF. Part of the essential Sec protein translocation apparatus which comprises SecA, SecYEG and auxiliary proteins SecDF. Other proteins may also be involved.</text>
</comment>
<keyword evidence="8 9" id="KW-0472">Membrane</keyword>
<evidence type="ECO:0000256" key="3">
    <source>
        <dbReference type="ARBA" id="ARBA00022475"/>
    </source>
</evidence>
<protein>
    <recommendedName>
        <fullName evidence="9">Protein translocase subunit SecD</fullName>
    </recommendedName>
</protein>
<evidence type="ECO:0000256" key="2">
    <source>
        <dbReference type="ARBA" id="ARBA00022448"/>
    </source>
</evidence>
<keyword evidence="4 9" id="KW-0812">Transmembrane</keyword>
<keyword evidence="5 9" id="KW-0653">Protein transport</keyword>
<evidence type="ECO:0000259" key="11">
    <source>
        <dbReference type="Pfam" id="PF02355"/>
    </source>
</evidence>
<dbReference type="EMBL" id="CP046453">
    <property type="protein sequence ID" value="QGU04742.1"/>
    <property type="molecule type" value="Genomic_DNA"/>
</dbReference>
<evidence type="ECO:0000256" key="9">
    <source>
        <dbReference type="HAMAP-Rule" id="MF_01463"/>
    </source>
</evidence>